<name>A0A1H7P239_STRJI</name>
<dbReference type="AlphaFoldDB" id="A0A1H7P239"/>
<dbReference type="eggNOG" id="ENOG5033449">
    <property type="taxonomic scope" value="Bacteria"/>
</dbReference>
<dbReference type="STRING" id="235985.SAMN05414137_107173"/>
<gene>
    <name evidence="2" type="ORF">SAMN05414137_107173</name>
</gene>
<evidence type="ECO:0000313" key="2">
    <source>
        <dbReference type="EMBL" id="SEL29534.1"/>
    </source>
</evidence>
<evidence type="ECO:0000259" key="1">
    <source>
        <dbReference type="Pfam" id="PF07045"/>
    </source>
</evidence>
<accession>A0A1H7P239</accession>
<dbReference type="RefSeq" id="WP_042442722.1">
    <property type="nucleotide sequence ID" value="NZ_BBPN01000003.1"/>
</dbReference>
<dbReference type="OrthoDB" id="9182871at2"/>
<dbReference type="InterPro" id="IPR010753">
    <property type="entry name" value="DUF1330"/>
</dbReference>
<organism evidence="2 3">
    <name type="scientific">Streptacidiphilus jiangxiensis</name>
    <dbReference type="NCBI Taxonomy" id="235985"/>
    <lineage>
        <taxon>Bacteria</taxon>
        <taxon>Bacillati</taxon>
        <taxon>Actinomycetota</taxon>
        <taxon>Actinomycetes</taxon>
        <taxon>Kitasatosporales</taxon>
        <taxon>Streptomycetaceae</taxon>
        <taxon>Streptacidiphilus</taxon>
    </lineage>
</organism>
<sequence length="100" mass="11550">MKFVQIIEFKTSRIDDFNALLDAWVEKNEGHRLVTRAVQVRDRDQDNVYLNIVEFPSYEQAMDNSNRPETAEFAAQLAALCDGPPAFRNLDLINERTFEG</sequence>
<dbReference type="Proteomes" id="UP000183015">
    <property type="component" value="Unassembled WGS sequence"/>
</dbReference>
<dbReference type="Pfam" id="PF07045">
    <property type="entry name" value="DUF1330"/>
    <property type="match status" value="1"/>
</dbReference>
<protein>
    <recommendedName>
        <fullName evidence="1">DUF1330 domain-containing protein</fullName>
    </recommendedName>
</protein>
<proteinExistence type="predicted"/>
<evidence type="ECO:0000313" key="3">
    <source>
        <dbReference type="Proteomes" id="UP000183015"/>
    </source>
</evidence>
<dbReference type="EMBL" id="FOAZ01000007">
    <property type="protein sequence ID" value="SEL29534.1"/>
    <property type="molecule type" value="Genomic_DNA"/>
</dbReference>
<feature type="domain" description="DUF1330" evidence="1">
    <location>
        <begin position="12"/>
        <end position="75"/>
    </location>
</feature>
<reference evidence="3" key="1">
    <citation type="submission" date="2016-10" db="EMBL/GenBank/DDBJ databases">
        <authorList>
            <person name="Varghese N."/>
        </authorList>
    </citation>
    <scope>NUCLEOTIDE SEQUENCE [LARGE SCALE GENOMIC DNA]</scope>
    <source>
        <strain evidence="3">DSM 45096 / BCRC 16803 / CGMCC 4.1857 / CIP 109030 / JCM 12277 / KCTC 19219 / NBRC 100920 / 33214</strain>
    </source>
</reference>
<keyword evidence="3" id="KW-1185">Reference proteome</keyword>